<dbReference type="Gene3D" id="3.40.190.10">
    <property type="entry name" value="Periplasmic binding protein-like II"/>
    <property type="match status" value="2"/>
</dbReference>
<dbReference type="Proteomes" id="UP000095651">
    <property type="component" value="Unassembled WGS sequence"/>
</dbReference>
<name>A0A174I6C8_9FIRM</name>
<keyword evidence="1" id="KW-0732">Signal</keyword>
<evidence type="ECO:0000313" key="7">
    <source>
        <dbReference type="Proteomes" id="UP000263014"/>
    </source>
</evidence>
<dbReference type="Pfam" id="PF12974">
    <property type="entry name" value="Phosphonate-bd"/>
    <property type="match status" value="1"/>
</dbReference>
<dbReference type="PROSITE" id="PS51257">
    <property type="entry name" value="PROKAR_LIPOPROTEIN"/>
    <property type="match status" value="1"/>
</dbReference>
<dbReference type="SUPFAM" id="SSF53850">
    <property type="entry name" value="Periplasmic binding protein-like II"/>
    <property type="match status" value="1"/>
</dbReference>
<organism evidence="2 5">
    <name type="scientific">Hungatella hathewayi</name>
    <dbReference type="NCBI Taxonomy" id="154046"/>
    <lineage>
        <taxon>Bacteria</taxon>
        <taxon>Bacillati</taxon>
        <taxon>Bacillota</taxon>
        <taxon>Clostridia</taxon>
        <taxon>Lachnospirales</taxon>
        <taxon>Lachnospiraceae</taxon>
        <taxon>Hungatella</taxon>
    </lineage>
</organism>
<gene>
    <name evidence="3" type="ORF">DWX31_00235</name>
    <name evidence="4" type="ORF">DXD79_11195</name>
    <name evidence="2" type="ORF">ERS852407_04093</name>
</gene>
<dbReference type="RefSeq" id="WP_002602048.1">
    <property type="nucleotide sequence ID" value="NZ_CABIXC010000012.1"/>
</dbReference>
<evidence type="ECO:0000313" key="6">
    <source>
        <dbReference type="Proteomes" id="UP000261023"/>
    </source>
</evidence>
<reference evidence="6 7" key="2">
    <citation type="submission" date="2018-08" db="EMBL/GenBank/DDBJ databases">
        <title>A genome reference for cultivated species of the human gut microbiota.</title>
        <authorList>
            <person name="Zou Y."/>
            <person name="Xue W."/>
            <person name="Luo G."/>
        </authorList>
    </citation>
    <scope>NUCLEOTIDE SEQUENCE [LARGE SCALE GENOMIC DNA]</scope>
    <source>
        <strain evidence="3 6">AF19-13AC</strain>
        <strain evidence="4 7">TM09-12</strain>
    </source>
</reference>
<protein>
    <submittedName>
        <fullName evidence="2">Phosphonate ABC transporter periplasmic phosphonate-binding protein</fullName>
    </submittedName>
    <submittedName>
        <fullName evidence="3">Phosphonate ABC transporter substrate-binding protein</fullName>
    </submittedName>
</protein>
<dbReference type="OrthoDB" id="9776786at2"/>
<accession>A0A174I6C8</accession>
<dbReference type="PANTHER" id="PTHR35841:SF1">
    <property type="entry name" value="PHOSPHONATES-BINDING PERIPLASMIC PROTEIN"/>
    <property type="match status" value="1"/>
</dbReference>
<evidence type="ECO:0000313" key="4">
    <source>
        <dbReference type="EMBL" id="RGJ05442.1"/>
    </source>
</evidence>
<dbReference type="EMBL" id="QTJW01000001">
    <property type="protein sequence ID" value="RGD72320.1"/>
    <property type="molecule type" value="Genomic_DNA"/>
</dbReference>
<dbReference type="PANTHER" id="PTHR35841">
    <property type="entry name" value="PHOSPHONATES-BINDING PERIPLASMIC PROTEIN"/>
    <property type="match status" value="1"/>
</dbReference>
<feature type="chain" id="PRO_5042332939" evidence="1">
    <location>
        <begin position="25"/>
        <end position="373"/>
    </location>
</feature>
<reference evidence="2 5" key="1">
    <citation type="submission" date="2015-09" db="EMBL/GenBank/DDBJ databases">
        <authorList>
            <consortium name="Pathogen Informatics"/>
        </authorList>
    </citation>
    <scope>NUCLEOTIDE SEQUENCE [LARGE SCALE GENOMIC DNA]</scope>
    <source>
        <strain evidence="2 5">2789STDY5608850</strain>
    </source>
</reference>
<evidence type="ECO:0000313" key="5">
    <source>
        <dbReference type="Proteomes" id="UP000095651"/>
    </source>
</evidence>
<dbReference type="EMBL" id="QSON01000004">
    <property type="protein sequence ID" value="RGJ05442.1"/>
    <property type="molecule type" value="Genomic_DNA"/>
</dbReference>
<feature type="signal peptide" evidence="1">
    <location>
        <begin position="1"/>
        <end position="24"/>
    </location>
</feature>
<evidence type="ECO:0000256" key="1">
    <source>
        <dbReference type="SAM" id="SignalP"/>
    </source>
</evidence>
<sequence length="373" mass="39952">MKKSVSVMMAIALCAAMVSGCSGSGGQKDTAADTKAAVETTASGAAEKGSEEQTAAAENKKIDKLNVYFVPSREPEEIVTATEPLKEMLKTELAKEGYDIGEVVITVGTSYEAVGEALSAGTADIGLIPGGTYVLYDDGADVILTATRDGLSKNSDSAKDWNDGKATEPTDQQVTSYRALMIAGPSEKGQELAKKVNSGEALTFDDLSSANWSVMSSSSPAGYIYPSLWLQENFEKNILDLGHAVQSDSYGSAFARLASGQVDVLCTYADARRDYEEKWNSEYGRSGSIWEETNVIGVTPPIYNDTVSVSKTSKIMDDAFKTAIQNAFINIGKTEDGKKVIAIYSHMGYEPAQSSDYDNERAAQKMIQELNAK</sequence>
<evidence type="ECO:0000313" key="2">
    <source>
        <dbReference type="EMBL" id="CUO82712.1"/>
    </source>
</evidence>
<evidence type="ECO:0000313" key="3">
    <source>
        <dbReference type="EMBL" id="RGD72320.1"/>
    </source>
</evidence>
<dbReference type="Proteomes" id="UP000261023">
    <property type="component" value="Unassembled WGS sequence"/>
</dbReference>
<proteinExistence type="predicted"/>
<dbReference type="Proteomes" id="UP000263014">
    <property type="component" value="Unassembled WGS sequence"/>
</dbReference>
<dbReference type="AlphaFoldDB" id="A0A174I6C8"/>
<dbReference type="EMBL" id="CYZE01000012">
    <property type="protein sequence ID" value="CUO82712.1"/>
    <property type="molecule type" value="Genomic_DNA"/>
</dbReference>